<organism evidence="1 2">
    <name type="scientific">Butyrivibrio proteoclasticus</name>
    <dbReference type="NCBI Taxonomy" id="43305"/>
    <lineage>
        <taxon>Bacteria</taxon>
        <taxon>Bacillati</taxon>
        <taxon>Bacillota</taxon>
        <taxon>Clostridia</taxon>
        <taxon>Lachnospirales</taxon>
        <taxon>Lachnospiraceae</taxon>
        <taxon>Butyrivibrio</taxon>
    </lineage>
</organism>
<name>A0A1I5YXN9_9FIRM</name>
<protein>
    <recommendedName>
        <fullName evidence="3">Nucleotidyl transferase AbiEii toxin, Type IV TA system</fullName>
    </recommendedName>
</protein>
<sequence length="247" mass="28783">MVAGIDSFRDKFRGFEDCYTVIGGAACDILMSEADIDFRLTKDIDMILILEDKKEEFAKNFWEYIKEGKYKCGWKNSDKMHFYRFTEPIDGYPVMIELFSRKPGYNLEVEEGIIPIHIDDDTSSLSAILLNDDFYDFMLKGRRVVDGISVLGADYIIPFKMYAWVDLKRRKSKGEHVNERDYKKHKNDVFRLLQIVAPEVNIETEGLVRESIEAFLTEVISEPVRTEQLGLQISMEDVLEILRSKYL</sequence>
<evidence type="ECO:0008006" key="3">
    <source>
        <dbReference type="Google" id="ProtNLM"/>
    </source>
</evidence>
<evidence type="ECO:0000313" key="2">
    <source>
        <dbReference type="Proteomes" id="UP000182624"/>
    </source>
</evidence>
<evidence type="ECO:0000313" key="1">
    <source>
        <dbReference type="EMBL" id="SFQ48999.1"/>
    </source>
</evidence>
<dbReference type="Proteomes" id="UP000182624">
    <property type="component" value="Unassembled WGS sequence"/>
</dbReference>
<accession>A0A1I5YXN9</accession>
<dbReference type="EMBL" id="FOXO01000062">
    <property type="protein sequence ID" value="SFQ48999.1"/>
    <property type="molecule type" value="Genomic_DNA"/>
</dbReference>
<dbReference type="AlphaFoldDB" id="A0A1I5YXN9"/>
<proteinExistence type="predicted"/>
<keyword evidence="2" id="KW-1185">Reference proteome</keyword>
<gene>
    <name evidence="1" type="ORF">SAMN04487928_1626</name>
</gene>
<dbReference type="OrthoDB" id="2289258at2"/>
<dbReference type="RefSeq" id="WP_074892202.1">
    <property type="nucleotide sequence ID" value="NZ_FOXO01000062.1"/>
</dbReference>
<reference evidence="2" key="1">
    <citation type="submission" date="2016-10" db="EMBL/GenBank/DDBJ databases">
        <authorList>
            <person name="Varghese N."/>
            <person name="Submissions S."/>
        </authorList>
    </citation>
    <scope>NUCLEOTIDE SEQUENCE [LARGE SCALE GENOMIC DNA]</scope>
    <source>
        <strain evidence="2">P18</strain>
    </source>
</reference>